<reference evidence="2 3" key="1">
    <citation type="submission" date="2023-04" db="EMBL/GenBank/DDBJ databases">
        <title>Luteimonas sp. M1R5S59.</title>
        <authorList>
            <person name="Sun J.-Q."/>
        </authorList>
    </citation>
    <scope>NUCLEOTIDE SEQUENCE [LARGE SCALE GENOMIC DNA]</scope>
    <source>
        <strain evidence="2 3">M1R5S59</strain>
    </source>
</reference>
<dbReference type="Proteomes" id="UP001156873">
    <property type="component" value="Unassembled WGS sequence"/>
</dbReference>
<sequence length="185" mass="20621">MQWPESIPVPDPVGRVRLRRWRADDLDALVRHADDPQVSRGTSDRFPFPYTRADGEAFLAGRVIDLSGPVFAIEIDGEACGGIGIRRLQGERAIGAELGYWLGRARWGKGHMSRIVATYVPWAMAALGLRRLQATVLEFNHASARVLLRNGFTQEGVLRSAVLKRGEIHDLRLFARIAEDRAPGR</sequence>
<dbReference type="EMBL" id="JARXRO010000018">
    <property type="protein sequence ID" value="MDH5834586.1"/>
    <property type="molecule type" value="Genomic_DNA"/>
</dbReference>
<gene>
    <name evidence="2" type="ORF">QFW81_11735</name>
</gene>
<accession>A0ABT6JWP2</accession>
<feature type="domain" description="N-acetyltransferase" evidence="1">
    <location>
        <begin position="16"/>
        <end position="178"/>
    </location>
</feature>
<dbReference type="SUPFAM" id="SSF55729">
    <property type="entry name" value="Acyl-CoA N-acyltransferases (Nat)"/>
    <property type="match status" value="1"/>
</dbReference>
<dbReference type="PANTHER" id="PTHR43328">
    <property type="entry name" value="ACETYLTRANSFERASE-RELATED"/>
    <property type="match status" value="1"/>
</dbReference>
<proteinExistence type="predicted"/>
<dbReference type="Gene3D" id="3.40.630.30">
    <property type="match status" value="1"/>
</dbReference>
<dbReference type="PANTHER" id="PTHR43328:SF1">
    <property type="entry name" value="N-ACETYLTRANSFERASE DOMAIN-CONTAINING PROTEIN"/>
    <property type="match status" value="1"/>
</dbReference>
<evidence type="ECO:0000313" key="2">
    <source>
        <dbReference type="EMBL" id="MDH5834586.1"/>
    </source>
</evidence>
<name>A0ABT6JWP2_9GAMM</name>
<dbReference type="InterPro" id="IPR016181">
    <property type="entry name" value="Acyl_CoA_acyltransferase"/>
</dbReference>
<evidence type="ECO:0000313" key="3">
    <source>
        <dbReference type="Proteomes" id="UP001156873"/>
    </source>
</evidence>
<organism evidence="2 3">
    <name type="scientific">Luteimonas kalidii</name>
    <dbReference type="NCBI Taxonomy" id="3042025"/>
    <lineage>
        <taxon>Bacteria</taxon>
        <taxon>Pseudomonadati</taxon>
        <taxon>Pseudomonadota</taxon>
        <taxon>Gammaproteobacteria</taxon>
        <taxon>Lysobacterales</taxon>
        <taxon>Lysobacteraceae</taxon>
        <taxon>Luteimonas</taxon>
    </lineage>
</organism>
<comment type="caution">
    <text evidence="2">The sequence shown here is derived from an EMBL/GenBank/DDBJ whole genome shotgun (WGS) entry which is preliminary data.</text>
</comment>
<protein>
    <submittedName>
        <fullName evidence="2">GNAT family protein</fullName>
        <ecNumber evidence="2">2.-.-.-</ecNumber>
    </submittedName>
</protein>
<dbReference type="GO" id="GO:0016740">
    <property type="term" value="F:transferase activity"/>
    <property type="evidence" value="ECO:0007669"/>
    <property type="project" value="UniProtKB-KW"/>
</dbReference>
<evidence type="ECO:0000259" key="1">
    <source>
        <dbReference type="PROSITE" id="PS51186"/>
    </source>
</evidence>
<dbReference type="EC" id="2.-.-.-" evidence="2"/>
<keyword evidence="2" id="KW-0808">Transferase</keyword>
<keyword evidence="3" id="KW-1185">Reference proteome</keyword>
<dbReference type="Pfam" id="PF13302">
    <property type="entry name" value="Acetyltransf_3"/>
    <property type="match status" value="1"/>
</dbReference>
<dbReference type="PROSITE" id="PS51186">
    <property type="entry name" value="GNAT"/>
    <property type="match status" value="1"/>
</dbReference>
<dbReference type="RefSeq" id="WP_280578959.1">
    <property type="nucleotide sequence ID" value="NZ_JARXRO010000018.1"/>
</dbReference>
<dbReference type="InterPro" id="IPR000182">
    <property type="entry name" value="GNAT_dom"/>
</dbReference>